<protein>
    <submittedName>
        <fullName evidence="3">Uncharacterized protein</fullName>
    </submittedName>
</protein>
<feature type="compositionally biased region" description="Polar residues" evidence="1">
    <location>
        <begin position="662"/>
        <end position="686"/>
    </location>
</feature>
<evidence type="ECO:0000256" key="1">
    <source>
        <dbReference type="SAM" id="MobiDB-lite"/>
    </source>
</evidence>
<keyword evidence="2" id="KW-0472">Membrane</keyword>
<proteinExistence type="predicted"/>
<dbReference type="AlphaFoldDB" id="A0A4S4M0Z4"/>
<keyword evidence="4" id="KW-1185">Reference proteome</keyword>
<feature type="transmembrane region" description="Helical" evidence="2">
    <location>
        <begin position="127"/>
        <end position="146"/>
    </location>
</feature>
<comment type="caution">
    <text evidence="3">The sequence shown here is derived from an EMBL/GenBank/DDBJ whole genome shotgun (WGS) entry which is preliminary data.</text>
</comment>
<evidence type="ECO:0000313" key="4">
    <source>
        <dbReference type="Proteomes" id="UP000310158"/>
    </source>
</evidence>
<feature type="transmembrane region" description="Helical" evidence="2">
    <location>
        <begin position="88"/>
        <end position="107"/>
    </location>
</feature>
<reference evidence="3 4" key="1">
    <citation type="submission" date="2019-02" db="EMBL/GenBank/DDBJ databases">
        <title>Genome sequencing of the rare red list fungi Bondarzewia mesenterica.</title>
        <authorList>
            <person name="Buettner E."/>
            <person name="Kellner H."/>
        </authorList>
    </citation>
    <scope>NUCLEOTIDE SEQUENCE [LARGE SCALE GENOMIC DNA]</scope>
    <source>
        <strain evidence="3 4">DSM 108281</strain>
    </source>
</reference>
<keyword evidence="2" id="KW-1133">Transmembrane helix</keyword>
<feature type="region of interest" description="Disordered" evidence="1">
    <location>
        <begin position="758"/>
        <end position="782"/>
    </location>
</feature>
<feature type="transmembrane region" description="Helical" evidence="2">
    <location>
        <begin position="59"/>
        <end position="76"/>
    </location>
</feature>
<dbReference type="OrthoDB" id="3219582at2759"/>
<evidence type="ECO:0000256" key="2">
    <source>
        <dbReference type="SAM" id="Phobius"/>
    </source>
</evidence>
<dbReference type="Proteomes" id="UP000310158">
    <property type="component" value="Unassembled WGS sequence"/>
</dbReference>
<feature type="transmembrane region" description="Helical" evidence="2">
    <location>
        <begin position="223"/>
        <end position="247"/>
    </location>
</feature>
<accession>A0A4S4M0Z4</accession>
<sequence>MGSVCLSLVPVLRCIALSKLETALLLIPPALEVVFSVGLVFAGWGAGRKRFFLAAEGPIYFLLCLLDFLPHIIPGIADSLSAFKVFDIVVATISFLPLLCYTLFLYLFKRSEFFPNFPRRFRIIAKYFALVTIPVIIVTHEIGSFIGNTYRLVQFSGSSGPEPAVGSNNQSAEFARTFFNSFALALMTLYQALTFSIVFIRLSKAFLGQRQIETSSGTSKRSYLFRGVGWIAAGVKLGAVESVIGFAQGNFGIFFTRRMLRMLGRACLIIGVVRGPDTLENFQILDTELRGIDKHQSTRFITISGPHILTAGDNETRRRHSRFMLPSTFQQPAVSSLQPVATFTSLNVKQPLTTYTPSNQDGLRSHANDTPIMPMAPPLARQRPRPNPLTLVPEGQRVAVYQGQGLAPTLVLRLSNNTLPSPSTMMANTGIGASSMRSSIDTKVSPMVKSIASAPLLTRSLSRGRTSLSHTDSVLRTYHTSAGDSFRDREQPPRYLRHNAYVGRDRVMSASSLASDSLDVVQDLSSRFSSIPPRVTGKSPLSMYSAASEPAEKHDVSGALNRARSSKSTVSRGGSARRKPPPAVRTSMLPPGEVLPDNLQSVQTADKGRRDRQYDGLAAAGYPLSPPYTPAPPTAIESAVFSDEDLSMYDSQDYSERDNRRSSTLQTRPESMHSGQWMASSGSAAPTWTPDVEAYRAGPVRRAGNASTDRSVLAASESTDMLEISWLVNPEIGNEVDVSRPALGRIKTVGARAATAHPNSHAHALHARQRRAAHRGIPHGCD</sequence>
<feature type="compositionally biased region" description="Basic residues" evidence="1">
    <location>
        <begin position="763"/>
        <end position="782"/>
    </location>
</feature>
<name>A0A4S4M0Z4_9AGAM</name>
<organism evidence="3 4">
    <name type="scientific">Bondarzewia mesenterica</name>
    <dbReference type="NCBI Taxonomy" id="1095465"/>
    <lineage>
        <taxon>Eukaryota</taxon>
        <taxon>Fungi</taxon>
        <taxon>Dikarya</taxon>
        <taxon>Basidiomycota</taxon>
        <taxon>Agaricomycotina</taxon>
        <taxon>Agaricomycetes</taxon>
        <taxon>Russulales</taxon>
        <taxon>Bondarzewiaceae</taxon>
        <taxon>Bondarzewia</taxon>
    </lineage>
</organism>
<evidence type="ECO:0000313" key="3">
    <source>
        <dbReference type="EMBL" id="THH17978.1"/>
    </source>
</evidence>
<keyword evidence="2" id="KW-0812">Transmembrane</keyword>
<gene>
    <name evidence="3" type="ORF">EW146_g2926</name>
</gene>
<feature type="region of interest" description="Disordered" evidence="1">
    <location>
        <begin position="647"/>
        <end position="689"/>
    </location>
</feature>
<feature type="transmembrane region" description="Helical" evidence="2">
    <location>
        <begin position="178"/>
        <end position="202"/>
    </location>
</feature>
<dbReference type="EMBL" id="SGPL01000090">
    <property type="protein sequence ID" value="THH17978.1"/>
    <property type="molecule type" value="Genomic_DNA"/>
</dbReference>
<feature type="transmembrane region" description="Helical" evidence="2">
    <location>
        <begin position="26"/>
        <end position="47"/>
    </location>
</feature>
<feature type="region of interest" description="Disordered" evidence="1">
    <location>
        <begin position="529"/>
        <end position="611"/>
    </location>
</feature>